<organism evidence="1">
    <name type="scientific">uncultured Solirubrobacteraceae bacterium</name>
    <dbReference type="NCBI Taxonomy" id="1162706"/>
    <lineage>
        <taxon>Bacteria</taxon>
        <taxon>Bacillati</taxon>
        <taxon>Actinomycetota</taxon>
        <taxon>Thermoleophilia</taxon>
        <taxon>Solirubrobacterales</taxon>
        <taxon>Solirubrobacteraceae</taxon>
        <taxon>environmental samples</taxon>
    </lineage>
</organism>
<name>A0A6J4RTL3_9ACTN</name>
<dbReference type="Gene3D" id="3.30.530.20">
    <property type="match status" value="1"/>
</dbReference>
<dbReference type="AlphaFoldDB" id="A0A6J4RTL3"/>
<dbReference type="SUPFAM" id="SSF55961">
    <property type="entry name" value="Bet v1-like"/>
    <property type="match status" value="1"/>
</dbReference>
<accession>A0A6J4RTL3</accession>
<protein>
    <recommendedName>
        <fullName evidence="2">Coenzyme Q-binding protein COQ10 START domain-containing protein</fullName>
    </recommendedName>
</protein>
<evidence type="ECO:0000313" key="1">
    <source>
        <dbReference type="EMBL" id="CAA9476992.1"/>
    </source>
</evidence>
<dbReference type="EMBL" id="CADCVT010000045">
    <property type="protein sequence ID" value="CAA9476992.1"/>
    <property type="molecule type" value="Genomic_DNA"/>
</dbReference>
<proteinExistence type="predicted"/>
<dbReference type="Pfam" id="PF10604">
    <property type="entry name" value="Polyketide_cyc2"/>
    <property type="match status" value="1"/>
</dbReference>
<sequence>MDPVSSSVVVARPPAEVFAYLADVANHAEFTDHYLKDFRLTREDSLGLGAGARFRVDAPLNRFSWADVTVVEADAPRRIVQRGRTGKYNRVRLVSTYDLEPSGGSTRVTMTTETETPKLLSDKLMEAIARGWFKRKQGKAVKRLALILEEGRKRGPRATIAAGGPRKPASQFRL</sequence>
<gene>
    <name evidence="1" type="ORF">AVDCRST_MAG85-406</name>
</gene>
<dbReference type="InterPro" id="IPR019587">
    <property type="entry name" value="Polyketide_cyclase/dehydratase"/>
</dbReference>
<dbReference type="InterPro" id="IPR023393">
    <property type="entry name" value="START-like_dom_sf"/>
</dbReference>
<reference evidence="1" key="1">
    <citation type="submission" date="2020-02" db="EMBL/GenBank/DDBJ databases">
        <authorList>
            <person name="Meier V. D."/>
        </authorList>
    </citation>
    <scope>NUCLEOTIDE SEQUENCE</scope>
    <source>
        <strain evidence="1">AVDCRST_MAG85</strain>
    </source>
</reference>
<evidence type="ECO:0008006" key="2">
    <source>
        <dbReference type="Google" id="ProtNLM"/>
    </source>
</evidence>